<evidence type="ECO:0000256" key="23">
    <source>
        <dbReference type="ARBA" id="ARBA00034000"/>
    </source>
</evidence>
<dbReference type="Pfam" id="PF00905">
    <property type="entry name" value="Transpeptidase"/>
    <property type="match status" value="1"/>
</dbReference>
<evidence type="ECO:0000256" key="21">
    <source>
        <dbReference type="ARBA" id="ARBA00023268"/>
    </source>
</evidence>
<reference evidence="30 31" key="1">
    <citation type="submission" date="2016-02" db="EMBL/GenBank/DDBJ databases">
        <title>Comparison of Clostridium stercorarium subspecies using comparative genomics and transcriptomics.</title>
        <authorList>
            <person name="Schellenberg J."/>
            <person name="Thallinger G."/>
            <person name="Levin D.B."/>
            <person name="Zhang X."/>
            <person name="Alvare G."/>
            <person name="Fristensky B."/>
            <person name="Sparling R."/>
        </authorList>
    </citation>
    <scope>NUCLEOTIDE SEQUENCE [LARGE SCALE GENOMIC DNA]</scope>
    <source>
        <strain evidence="30 31">DSM 2910</strain>
    </source>
</reference>
<keyword evidence="8" id="KW-1003">Cell membrane</keyword>
<evidence type="ECO:0000256" key="1">
    <source>
        <dbReference type="ARBA" id="ARBA00002624"/>
    </source>
</evidence>
<dbReference type="PANTHER" id="PTHR32282">
    <property type="entry name" value="BINDING PROTEIN TRANSPEPTIDASE, PUTATIVE-RELATED"/>
    <property type="match status" value="1"/>
</dbReference>
<protein>
    <recommendedName>
        <fullName evidence="7">Penicillin-binding protein 1A</fullName>
        <ecNumber evidence="24">2.4.99.28</ecNumber>
        <ecNumber evidence="6">3.4.16.4</ecNumber>
    </recommendedName>
</protein>
<dbReference type="SUPFAM" id="SSF53955">
    <property type="entry name" value="Lysozyme-like"/>
    <property type="match status" value="1"/>
</dbReference>
<evidence type="ECO:0000256" key="17">
    <source>
        <dbReference type="ARBA" id="ARBA00022984"/>
    </source>
</evidence>
<dbReference type="Proteomes" id="UP000092971">
    <property type="component" value="Chromosome"/>
</dbReference>
<evidence type="ECO:0000256" key="10">
    <source>
        <dbReference type="ARBA" id="ARBA00022670"/>
    </source>
</evidence>
<dbReference type="GO" id="GO:0008955">
    <property type="term" value="F:peptidoglycan glycosyltransferase activity"/>
    <property type="evidence" value="ECO:0007669"/>
    <property type="project" value="UniProtKB-EC"/>
</dbReference>
<keyword evidence="15" id="KW-0133">Cell shape</keyword>
<evidence type="ECO:0000256" key="9">
    <source>
        <dbReference type="ARBA" id="ARBA00022645"/>
    </source>
</evidence>
<dbReference type="InterPro" id="IPR036950">
    <property type="entry name" value="PBP_transglycosylase"/>
</dbReference>
<evidence type="ECO:0000256" key="7">
    <source>
        <dbReference type="ARBA" id="ARBA00018638"/>
    </source>
</evidence>
<evidence type="ECO:0000256" key="16">
    <source>
        <dbReference type="ARBA" id="ARBA00022968"/>
    </source>
</evidence>
<keyword evidence="14" id="KW-0378">Hydrolase</keyword>
<keyword evidence="11" id="KW-0328">Glycosyltransferase</keyword>
<evidence type="ECO:0000256" key="14">
    <source>
        <dbReference type="ARBA" id="ARBA00022801"/>
    </source>
</evidence>
<dbReference type="GO" id="GO:0008658">
    <property type="term" value="F:penicillin binding"/>
    <property type="evidence" value="ECO:0007669"/>
    <property type="project" value="InterPro"/>
</dbReference>
<comment type="subcellular location">
    <subcellularLocation>
        <location evidence="2">Cell membrane</location>
        <topology evidence="2">Single-pass type II membrane protein</topology>
    </subcellularLocation>
</comment>
<dbReference type="GO" id="GO:0009252">
    <property type="term" value="P:peptidoglycan biosynthetic process"/>
    <property type="evidence" value="ECO:0007669"/>
    <property type="project" value="UniProtKB-UniPathway"/>
</dbReference>
<proteinExistence type="inferred from homology"/>
<evidence type="ECO:0000256" key="13">
    <source>
        <dbReference type="ARBA" id="ARBA00022692"/>
    </source>
</evidence>
<keyword evidence="10" id="KW-0645">Protease</keyword>
<evidence type="ECO:0000256" key="5">
    <source>
        <dbReference type="ARBA" id="ARBA00007739"/>
    </source>
</evidence>
<evidence type="ECO:0000256" key="15">
    <source>
        <dbReference type="ARBA" id="ARBA00022960"/>
    </source>
</evidence>
<keyword evidence="21" id="KW-0511">Multifunctional enzyme</keyword>
<feature type="domain" description="Glycosyl transferase family 51" evidence="29">
    <location>
        <begin position="102"/>
        <end position="284"/>
    </location>
</feature>
<evidence type="ECO:0000256" key="26">
    <source>
        <dbReference type="ARBA" id="ARBA00060592"/>
    </source>
</evidence>
<evidence type="ECO:0000259" key="28">
    <source>
        <dbReference type="Pfam" id="PF00905"/>
    </source>
</evidence>
<organism evidence="30 31">
    <name type="scientific">Thermoclostridium stercorarium subsp. thermolacticum DSM 2910</name>
    <dbReference type="NCBI Taxonomy" id="1121336"/>
    <lineage>
        <taxon>Bacteria</taxon>
        <taxon>Bacillati</taxon>
        <taxon>Bacillota</taxon>
        <taxon>Clostridia</taxon>
        <taxon>Eubacteriales</taxon>
        <taxon>Oscillospiraceae</taxon>
        <taxon>Thermoclostridium</taxon>
    </lineage>
</organism>
<dbReference type="EC" id="2.4.99.28" evidence="24"/>
<evidence type="ECO:0000256" key="27">
    <source>
        <dbReference type="SAM" id="Phobius"/>
    </source>
</evidence>
<dbReference type="AlphaFoldDB" id="A0A1B1YF60"/>
<keyword evidence="13 27" id="KW-0812">Transmembrane</keyword>
<keyword evidence="16" id="KW-0735">Signal-anchor</keyword>
<comment type="catalytic activity">
    <reaction evidence="25">
        <text>[GlcNAc-(1-&gt;4)-Mur2Ac(oyl-L-Ala-gamma-D-Glu-L-Lys-D-Ala-D-Ala)](n)-di-trans,octa-cis-undecaprenyl diphosphate + beta-D-GlcNAc-(1-&gt;4)-Mur2Ac(oyl-L-Ala-gamma-D-Glu-L-Lys-D-Ala-D-Ala)-di-trans,octa-cis-undecaprenyl diphosphate = [GlcNAc-(1-&gt;4)-Mur2Ac(oyl-L-Ala-gamma-D-Glu-L-Lys-D-Ala-D-Ala)](n+1)-di-trans,octa-cis-undecaprenyl diphosphate + di-trans,octa-cis-undecaprenyl diphosphate + H(+)</text>
        <dbReference type="Rhea" id="RHEA:23708"/>
        <dbReference type="Rhea" id="RHEA-COMP:9602"/>
        <dbReference type="Rhea" id="RHEA-COMP:9603"/>
        <dbReference type="ChEBI" id="CHEBI:15378"/>
        <dbReference type="ChEBI" id="CHEBI:58405"/>
        <dbReference type="ChEBI" id="CHEBI:60033"/>
        <dbReference type="ChEBI" id="CHEBI:78435"/>
        <dbReference type="EC" id="2.4.99.28"/>
    </reaction>
</comment>
<feature type="transmembrane region" description="Helical" evidence="27">
    <location>
        <begin position="53"/>
        <end position="77"/>
    </location>
</feature>
<dbReference type="SUPFAM" id="SSF56601">
    <property type="entry name" value="beta-lactamase/transpeptidase-like"/>
    <property type="match status" value="1"/>
</dbReference>
<dbReference type="InterPro" id="IPR001460">
    <property type="entry name" value="PCN-bd_Tpept"/>
</dbReference>
<evidence type="ECO:0000259" key="29">
    <source>
        <dbReference type="Pfam" id="PF00912"/>
    </source>
</evidence>
<keyword evidence="12" id="KW-0808">Transferase</keyword>
<comment type="similarity">
    <text evidence="5">In the N-terminal section; belongs to the glycosyltransferase 51 family.</text>
</comment>
<dbReference type="Gene3D" id="1.10.3810.10">
    <property type="entry name" value="Biosynthetic peptidoglycan transglycosylase-like"/>
    <property type="match status" value="1"/>
</dbReference>
<dbReference type="Pfam" id="PF00912">
    <property type="entry name" value="Transgly"/>
    <property type="match status" value="1"/>
</dbReference>
<evidence type="ECO:0000256" key="18">
    <source>
        <dbReference type="ARBA" id="ARBA00022989"/>
    </source>
</evidence>
<comment type="catalytic activity">
    <reaction evidence="23">
        <text>Preferential cleavage: (Ac)2-L-Lys-D-Ala-|-D-Ala. Also transpeptidation of peptidyl-alanyl moieties that are N-acyl substituents of D-alanine.</text>
        <dbReference type="EC" id="3.4.16.4"/>
    </reaction>
</comment>
<feature type="domain" description="Penicillin-binding protein transpeptidase" evidence="28">
    <location>
        <begin position="396"/>
        <end position="662"/>
    </location>
</feature>
<dbReference type="InterPro" id="IPR001264">
    <property type="entry name" value="Glyco_trans_51"/>
</dbReference>
<dbReference type="Gene3D" id="3.40.710.10">
    <property type="entry name" value="DD-peptidase/beta-lactamase superfamily"/>
    <property type="match status" value="1"/>
</dbReference>
<comment type="function">
    <text evidence="1">Cell wall formation. Synthesis of cross-linked peptidoglycan from the lipid intermediates. The enzyme has a penicillin-insensitive transglycosylase N-terminal domain (formation of linear glycan strands) and a penicillin-sensitive transpeptidase C-terminal domain (cross-linking of the peptide subunits).</text>
</comment>
<evidence type="ECO:0000256" key="3">
    <source>
        <dbReference type="ARBA" id="ARBA00004752"/>
    </source>
</evidence>
<dbReference type="GO" id="GO:0008360">
    <property type="term" value="P:regulation of cell shape"/>
    <property type="evidence" value="ECO:0007669"/>
    <property type="project" value="UniProtKB-KW"/>
</dbReference>
<dbReference type="UniPathway" id="UPA00219"/>
<evidence type="ECO:0000256" key="20">
    <source>
        <dbReference type="ARBA" id="ARBA00023251"/>
    </source>
</evidence>
<dbReference type="GO" id="GO:0046677">
    <property type="term" value="P:response to antibiotic"/>
    <property type="evidence" value="ECO:0007669"/>
    <property type="project" value="UniProtKB-KW"/>
</dbReference>
<name>A0A1B1YF60_THEST</name>
<evidence type="ECO:0000313" key="30">
    <source>
        <dbReference type="EMBL" id="ANW99373.1"/>
    </source>
</evidence>
<evidence type="ECO:0000256" key="12">
    <source>
        <dbReference type="ARBA" id="ARBA00022679"/>
    </source>
</evidence>
<keyword evidence="22" id="KW-0961">Cell wall biogenesis/degradation</keyword>
<comment type="pathway">
    <text evidence="3">Cell wall biogenesis; peptidoglycan biosynthesis.</text>
</comment>
<dbReference type="InterPro" id="IPR050396">
    <property type="entry name" value="Glycosyltr_51/Transpeptidase"/>
</dbReference>
<evidence type="ECO:0000256" key="19">
    <source>
        <dbReference type="ARBA" id="ARBA00023136"/>
    </source>
</evidence>
<comment type="similarity">
    <text evidence="4">In the C-terminal section; belongs to the transpeptidase family.</text>
</comment>
<sequence length="832" mass="93417">MRFFNLMLRKNKGKKLFKTGNKLNPETAVPKKRHQAVAGLLYALRVLGGALKLILIVLILVGSIVGGLGAGLIYGYIVTTPELSASDLQLTKFNTFIYDIEGNVIAELKRNENRVWIDYVDIPKNLINAYIAVEDKRFWEHKGVDFKRFIYAAFYSAKSYLRGEHTFQGGSTITQQMVKNLTGADDVTIKRKIQEMWQALKLEREGLSKEDILTRYLNTIPFGGTIYGIETAARVYYGKDVRELSLAECASLAGITQWPSKYAPVNEENKKNNIERAHMILGLMLEQGMITEAEYEQAMQEEIQFNYNPSAGKVTKNSNQSYFVDEVVKAVIKDLSGQKGISAQAAEDMIYNSGLKIYTTMDPKVQKALDEVFTDDTYFPQVNEEAKKRGETPQAAMVVIDPETGAVRGLYGGYGEKKGSVFNRATQMKRSPGSSIKPLLVYAPGIETGRITAATVIDDVPQHMLLNDTSIPEKQRTRLYPQNVERKNFGLTTIREAVAQSRNVIAALVLRDYTTFKVGLTYLEKVGLPRWEDEGKISIAMGGFTNQMSPLEMASAFTVFAYKGVYWEPYFYTKVEDVNGNVILEKNPKGTKVYSEQTAFIMNDILQDVVTEGTAAGLVVKNGKGKTIPVAGKTGTSDNNIDRWFCGMTPYYVAATWYGYDNKEVPISMVSAESANARKIWQAVMTKIHEKLDAVPFYSSVPPKIVTRQICKDSGKLATDLCRQDPRGSRVVEEYFIEGTEPDYGDKCDVHYKAKVCTLCKDEFGRPMLANEYCPPETVVERVFIRRPVEYKPMFPSDPYPADWYYEIYEGEYCTIHGGASANSKTENISPY</sequence>
<evidence type="ECO:0000256" key="8">
    <source>
        <dbReference type="ARBA" id="ARBA00022475"/>
    </source>
</evidence>
<evidence type="ECO:0000256" key="11">
    <source>
        <dbReference type="ARBA" id="ARBA00022676"/>
    </source>
</evidence>
<dbReference type="NCBIfam" id="TIGR02074">
    <property type="entry name" value="PBP_1a_fam"/>
    <property type="match status" value="1"/>
</dbReference>
<dbReference type="EMBL" id="CP014672">
    <property type="protein sequence ID" value="ANW99373.1"/>
    <property type="molecule type" value="Genomic_DNA"/>
</dbReference>
<evidence type="ECO:0000256" key="22">
    <source>
        <dbReference type="ARBA" id="ARBA00023316"/>
    </source>
</evidence>
<dbReference type="GO" id="GO:0009002">
    <property type="term" value="F:serine-type D-Ala-D-Ala carboxypeptidase activity"/>
    <property type="evidence" value="ECO:0007669"/>
    <property type="project" value="UniProtKB-EC"/>
</dbReference>
<evidence type="ECO:0000313" key="31">
    <source>
        <dbReference type="Proteomes" id="UP000092971"/>
    </source>
</evidence>
<dbReference type="InterPro" id="IPR023346">
    <property type="entry name" value="Lysozyme-like_dom_sf"/>
</dbReference>
<dbReference type="FunFam" id="1.10.3810.10:FF:000001">
    <property type="entry name" value="Penicillin-binding protein 1A"/>
    <property type="match status" value="1"/>
</dbReference>
<keyword evidence="19 27" id="KW-0472">Membrane</keyword>
<dbReference type="GO" id="GO:0071555">
    <property type="term" value="P:cell wall organization"/>
    <property type="evidence" value="ECO:0007669"/>
    <property type="project" value="UniProtKB-KW"/>
</dbReference>
<keyword evidence="17" id="KW-0573">Peptidoglycan synthesis</keyword>
<dbReference type="GO" id="GO:0006508">
    <property type="term" value="P:proteolysis"/>
    <property type="evidence" value="ECO:0007669"/>
    <property type="project" value="UniProtKB-KW"/>
</dbReference>
<evidence type="ECO:0000256" key="4">
    <source>
        <dbReference type="ARBA" id="ARBA00007090"/>
    </source>
</evidence>
<evidence type="ECO:0000256" key="24">
    <source>
        <dbReference type="ARBA" id="ARBA00044770"/>
    </source>
</evidence>
<gene>
    <name evidence="30" type="ORF">CSTERTH_10180</name>
</gene>
<accession>A0A1B1YF60</accession>
<keyword evidence="9" id="KW-0121">Carboxypeptidase</keyword>
<dbReference type="EC" id="3.4.16.4" evidence="6"/>
<dbReference type="GO" id="GO:0005886">
    <property type="term" value="C:plasma membrane"/>
    <property type="evidence" value="ECO:0007669"/>
    <property type="project" value="UniProtKB-SubCell"/>
</dbReference>
<keyword evidence="20" id="KW-0046">Antibiotic resistance</keyword>
<evidence type="ECO:0000256" key="25">
    <source>
        <dbReference type="ARBA" id="ARBA00049902"/>
    </source>
</evidence>
<evidence type="ECO:0000256" key="6">
    <source>
        <dbReference type="ARBA" id="ARBA00012448"/>
    </source>
</evidence>
<evidence type="ECO:0000256" key="2">
    <source>
        <dbReference type="ARBA" id="ARBA00004401"/>
    </source>
</evidence>
<keyword evidence="18 27" id="KW-1133">Transmembrane helix</keyword>
<comment type="pathway">
    <text evidence="26">Glycan biosynthesis.</text>
</comment>
<dbReference type="PANTHER" id="PTHR32282:SF33">
    <property type="entry name" value="PEPTIDOGLYCAN GLYCOSYLTRANSFERASE"/>
    <property type="match status" value="1"/>
</dbReference>
<dbReference type="RefSeq" id="WP_054632698.1">
    <property type="nucleotide sequence ID" value="NZ_CP014672.1"/>
</dbReference>
<dbReference type="OrthoDB" id="9766909at2"/>
<dbReference type="InterPro" id="IPR012338">
    <property type="entry name" value="Beta-lactam/transpept-like"/>
</dbReference>